<dbReference type="Gene3D" id="2.130.10.10">
    <property type="entry name" value="YVTN repeat-like/Quinoprotein amine dehydrogenase"/>
    <property type="match status" value="1"/>
</dbReference>
<accession>A0A495IZ24</accession>
<dbReference type="InterPro" id="IPR007788">
    <property type="entry name" value="QCT"/>
</dbReference>
<dbReference type="Proteomes" id="UP000268007">
    <property type="component" value="Unassembled WGS sequence"/>
</dbReference>
<gene>
    <name evidence="2" type="ORF">BDD43_1483</name>
</gene>
<keyword evidence="3" id="KW-1185">Reference proteome</keyword>
<dbReference type="InterPro" id="IPR015943">
    <property type="entry name" value="WD40/YVTN_repeat-like_dom_sf"/>
</dbReference>
<comment type="caution">
    <text evidence="2">The sequence shown here is derived from an EMBL/GenBank/DDBJ whole genome shotgun (WGS) entry which is preliminary data.</text>
</comment>
<evidence type="ECO:0000313" key="3">
    <source>
        <dbReference type="Proteomes" id="UP000268007"/>
    </source>
</evidence>
<keyword evidence="1" id="KW-0732">Signal</keyword>
<dbReference type="EMBL" id="RBKU01000001">
    <property type="protein sequence ID" value="RKR81338.1"/>
    <property type="molecule type" value="Genomic_DNA"/>
</dbReference>
<reference evidence="2 3" key="1">
    <citation type="submission" date="2018-10" db="EMBL/GenBank/DDBJ databases">
        <title>Genomic Encyclopedia of Archaeal and Bacterial Type Strains, Phase II (KMG-II): from individual species to whole genera.</title>
        <authorList>
            <person name="Goeker M."/>
        </authorList>
    </citation>
    <scope>NUCLEOTIDE SEQUENCE [LARGE SCALE GENOMIC DNA]</scope>
    <source>
        <strain evidence="2 3">DSM 18602</strain>
    </source>
</reference>
<evidence type="ECO:0000313" key="2">
    <source>
        <dbReference type="EMBL" id="RKR81338.1"/>
    </source>
</evidence>
<keyword evidence="2" id="KW-0808">Transferase</keyword>
<dbReference type="PANTHER" id="PTHR31270:SF1">
    <property type="entry name" value="GLUTAMINYL-PEPTIDE CYCLOTRANSFERASE"/>
    <property type="match status" value="1"/>
</dbReference>
<dbReference type="SUPFAM" id="SSF50969">
    <property type="entry name" value="YVTN repeat-like/Quinoprotein amine dehydrogenase"/>
    <property type="match status" value="1"/>
</dbReference>
<dbReference type="PANTHER" id="PTHR31270">
    <property type="entry name" value="GLUTAMINYL-PEPTIDE CYCLOTRANSFERASE"/>
    <property type="match status" value="1"/>
</dbReference>
<evidence type="ECO:0000256" key="1">
    <source>
        <dbReference type="SAM" id="SignalP"/>
    </source>
</evidence>
<sequence>MKNRVIVLVAFLAVALAACKTHETASLSISPNDGTSYKLGNEIAVKVVIPPSIKADSIQYLIDSVRVTSRKDTLTAKLKTDSLKLGNKLITAKVFADGKPTEISTNVLLLAAKAPEVYTYQVEKVFPHDTASFTEGLQYVDGAMYESTGLEKQSYLLKTDLNTGKTLKSVKLDSAYFGEGIAVVGDKIMQLTYKTAIGFVYDKNTFKQIGTFNYNWGKEGWGVCFDGKTIYNDDGTNRIFMLNKDTYRPYSFIDVYDDTKAIDSINEMEYIDGKIYANIWQTDTIIVINPRNGAVLQRIDLSKLYPLATRNHNADVLNGIAWDAKGRRMFITGKKWDKMFQVKFVKQ</sequence>
<dbReference type="PROSITE" id="PS51257">
    <property type="entry name" value="PROKAR_LIPOPROTEIN"/>
    <property type="match status" value="1"/>
</dbReference>
<feature type="signal peptide" evidence="1">
    <location>
        <begin position="1"/>
        <end position="17"/>
    </location>
</feature>
<dbReference type="InterPro" id="IPR011044">
    <property type="entry name" value="Quino_amine_DH_bsu"/>
</dbReference>
<dbReference type="RefSeq" id="WP_121197049.1">
    <property type="nucleotide sequence ID" value="NZ_RBKU01000001.1"/>
</dbReference>
<protein>
    <submittedName>
        <fullName evidence="2">Glutamine cyclotransferase</fullName>
    </submittedName>
</protein>
<dbReference type="OrthoDB" id="9783700at2"/>
<dbReference type="GO" id="GO:0016603">
    <property type="term" value="F:glutaminyl-peptide cyclotransferase activity"/>
    <property type="evidence" value="ECO:0007669"/>
    <property type="project" value="InterPro"/>
</dbReference>
<dbReference type="AlphaFoldDB" id="A0A495IZ24"/>
<name>A0A495IZ24_9SPHI</name>
<feature type="chain" id="PRO_5019729510" evidence="1">
    <location>
        <begin position="18"/>
        <end position="347"/>
    </location>
</feature>
<proteinExistence type="predicted"/>
<dbReference type="Pfam" id="PF05096">
    <property type="entry name" value="Glu_cyclase_2"/>
    <property type="match status" value="1"/>
</dbReference>
<organism evidence="2 3">
    <name type="scientific">Mucilaginibacter gracilis</name>
    <dbReference type="NCBI Taxonomy" id="423350"/>
    <lineage>
        <taxon>Bacteria</taxon>
        <taxon>Pseudomonadati</taxon>
        <taxon>Bacteroidota</taxon>
        <taxon>Sphingobacteriia</taxon>
        <taxon>Sphingobacteriales</taxon>
        <taxon>Sphingobacteriaceae</taxon>
        <taxon>Mucilaginibacter</taxon>
    </lineage>
</organism>